<dbReference type="PROSITE" id="PS50112">
    <property type="entry name" value="PAS"/>
    <property type="match status" value="1"/>
</dbReference>
<dbReference type="Gene3D" id="3.20.20.450">
    <property type="entry name" value="EAL domain"/>
    <property type="match status" value="1"/>
</dbReference>
<evidence type="ECO:0000313" key="4">
    <source>
        <dbReference type="EMBL" id="GAA3954004.1"/>
    </source>
</evidence>
<dbReference type="InterPro" id="IPR035919">
    <property type="entry name" value="EAL_sf"/>
</dbReference>
<dbReference type="InterPro" id="IPR001633">
    <property type="entry name" value="EAL_dom"/>
</dbReference>
<dbReference type="InterPro" id="IPR035965">
    <property type="entry name" value="PAS-like_dom_sf"/>
</dbReference>
<dbReference type="PROSITE" id="PS50883">
    <property type="entry name" value="EAL"/>
    <property type="match status" value="1"/>
</dbReference>
<feature type="domain" description="GGDEF" evidence="3">
    <location>
        <begin position="245"/>
        <end position="377"/>
    </location>
</feature>
<dbReference type="Gene3D" id="3.30.450.20">
    <property type="entry name" value="PAS domain"/>
    <property type="match status" value="1"/>
</dbReference>
<protein>
    <submittedName>
        <fullName evidence="4">EAL domain-containing protein</fullName>
    </submittedName>
</protein>
<sequence>MTDSRFHSLLARQLERLAEADGVDAATLPTSFLQAVNEAYLQHDEARRVFERTIDLSNRDLEERYELLEKQHKALDDSTSQLKLSHALLYDTLNSTKDAVVVLDLKGNVIIHNKQFRKMFGVPAEATPLDKHHIRSCFKARVENLDELTSVWNFNKQYPAQTSRCMIMLKDDRFVECYTIPRLRDGETIGRVWSFSDITEIKRSEQLAVHNSHHDALTGLPNRNLLTEWLKREAAREPRDLKNRKSTAVLFIGVDGFKVVNELQGVEFGDRLLCLIAQRLTNACRGSALARHGGDEFVVLAENLGDTFQITLLAEEILQQISQPFMLSSQTIHISVSIGIALFPGDGQNPETLLRKSNIAMFHAKQKGRNNFQFFADQLELMAHHRLQLRNDLRRALTNQEFRLVYQPKIDLATREIRGAEALIRWQPANGDPISPAQFIPSAEENGFIVEIGEWVIDEVGRQLAEWREQGRGCPVALNISTKHFQLGDLVGSIKQMIERYNIEPDLIEIEVTESAFIEDMPKTALALTTLRAMGVLCSIDDFGTGFSSLSYLLTLPIDILKIDKIFVDNATQSAKQQALLKTIVELAHALDIRVVAEGIEDEATGTLLHQLHCDMAQGFYFSRPLPPETFHTLLLSGGSLPHES</sequence>
<name>A0ABP7NTX5_9GAMM</name>
<dbReference type="SUPFAM" id="SSF55073">
    <property type="entry name" value="Nucleotide cyclase"/>
    <property type="match status" value="1"/>
</dbReference>
<dbReference type="CDD" id="cd01948">
    <property type="entry name" value="EAL"/>
    <property type="match status" value="1"/>
</dbReference>
<dbReference type="InterPro" id="IPR029787">
    <property type="entry name" value="Nucleotide_cyclase"/>
</dbReference>
<dbReference type="InterPro" id="IPR000160">
    <property type="entry name" value="GGDEF_dom"/>
</dbReference>
<dbReference type="Pfam" id="PF00563">
    <property type="entry name" value="EAL"/>
    <property type="match status" value="1"/>
</dbReference>
<feature type="domain" description="PAS" evidence="1">
    <location>
        <begin position="85"/>
        <end position="125"/>
    </location>
</feature>
<dbReference type="EMBL" id="BAABBO010000005">
    <property type="protein sequence ID" value="GAA3954004.1"/>
    <property type="molecule type" value="Genomic_DNA"/>
</dbReference>
<dbReference type="SUPFAM" id="SSF55785">
    <property type="entry name" value="PYP-like sensor domain (PAS domain)"/>
    <property type="match status" value="1"/>
</dbReference>
<dbReference type="CDD" id="cd01949">
    <property type="entry name" value="GGDEF"/>
    <property type="match status" value="1"/>
</dbReference>
<dbReference type="InterPro" id="IPR000014">
    <property type="entry name" value="PAS"/>
</dbReference>
<evidence type="ECO:0000259" key="2">
    <source>
        <dbReference type="PROSITE" id="PS50883"/>
    </source>
</evidence>
<keyword evidence="5" id="KW-1185">Reference proteome</keyword>
<dbReference type="PANTHER" id="PTHR44757:SF2">
    <property type="entry name" value="BIOFILM ARCHITECTURE MAINTENANCE PROTEIN MBAA"/>
    <property type="match status" value="1"/>
</dbReference>
<dbReference type="SUPFAM" id="SSF141868">
    <property type="entry name" value="EAL domain-like"/>
    <property type="match status" value="1"/>
</dbReference>
<dbReference type="InterPro" id="IPR043128">
    <property type="entry name" value="Rev_trsase/Diguanyl_cyclase"/>
</dbReference>
<dbReference type="RefSeq" id="WP_344804123.1">
    <property type="nucleotide sequence ID" value="NZ_BAABBO010000005.1"/>
</dbReference>
<dbReference type="SMART" id="SM00267">
    <property type="entry name" value="GGDEF"/>
    <property type="match status" value="1"/>
</dbReference>
<proteinExistence type="predicted"/>
<accession>A0ABP7NTX5</accession>
<dbReference type="InterPro" id="IPR052155">
    <property type="entry name" value="Biofilm_reg_signaling"/>
</dbReference>
<dbReference type="Pfam" id="PF00990">
    <property type="entry name" value="GGDEF"/>
    <property type="match status" value="1"/>
</dbReference>
<dbReference type="NCBIfam" id="TIGR00254">
    <property type="entry name" value="GGDEF"/>
    <property type="match status" value="1"/>
</dbReference>
<dbReference type="PANTHER" id="PTHR44757">
    <property type="entry name" value="DIGUANYLATE CYCLASE DGCP"/>
    <property type="match status" value="1"/>
</dbReference>
<evidence type="ECO:0000313" key="5">
    <source>
        <dbReference type="Proteomes" id="UP001501337"/>
    </source>
</evidence>
<dbReference type="Gene3D" id="3.30.70.270">
    <property type="match status" value="1"/>
</dbReference>
<evidence type="ECO:0000259" key="3">
    <source>
        <dbReference type="PROSITE" id="PS50887"/>
    </source>
</evidence>
<dbReference type="SMART" id="SM00052">
    <property type="entry name" value="EAL"/>
    <property type="match status" value="1"/>
</dbReference>
<reference evidence="5" key="1">
    <citation type="journal article" date="2019" name="Int. J. Syst. Evol. Microbiol.">
        <title>The Global Catalogue of Microorganisms (GCM) 10K type strain sequencing project: providing services to taxonomists for standard genome sequencing and annotation.</title>
        <authorList>
            <consortium name="The Broad Institute Genomics Platform"/>
            <consortium name="The Broad Institute Genome Sequencing Center for Infectious Disease"/>
            <person name="Wu L."/>
            <person name="Ma J."/>
        </authorList>
    </citation>
    <scope>NUCLEOTIDE SEQUENCE [LARGE SCALE GENOMIC DNA]</scope>
    <source>
        <strain evidence="5">JCM 17555</strain>
    </source>
</reference>
<feature type="domain" description="EAL" evidence="2">
    <location>
        <begin position="386"/>
        <end position="639"/>
    </location>
</feature>
<comment type="caution">
    <text evidence="4">The sequence shown here is derived from an EMBL/GenBank/DDBJ whole genome shotgun (WGS) entry which is preliminary data.</text>
</comment>
<organism evidence="4 5">
    <name type="scientific">Allohahella marinimesophila</name>
    <dbReference type="NCBI Taxonomy" id="1054972"/>
    <lineage>
        <taxon>Bacteria</taxon>
        <taxon>Pseudomonadati</taxon>
        <taxon>Pseudomonadota</taxon>
        <taxon>Gammaproteobacteria</taxon>
        <taxon>Oceanospirillales</taxon>
        <taxon>Hahellaceae</taxon>
        <taxon>Allohahella</taxon>
    </lineage>
</organism>
<dbReference type="Proteomes" id="UP001501337">
    <property type="component" value="Unassembled WGS sequence"/>
</dbReference>
<evidence type="ECO:0000259" key="1">
    <source>
        <dbReference type="PROSITE" id="PS50112"/>
    </source>
</evidence>
<dbReference type="PROSITE" id="PS50887">
    <property type="entry name" value="GGDEF"/>
    <property type="match status" value="1"/>
</dbReference>
<gene>
    <name evidence="4" type="ORF">GCM10022278_10970</name>
</gene>